<feature type="transmembrane region" description="Helical" evidence="1">
    <location>
        <begin position="69"/>
        <end position="89"/>
    </location>
</feature>
<sequence length="317" mass="36039">MVLNWTPEVFVEVFTSTVILIAIILMYITPRTKNIKSLSYIRLALFFMGMLFTLDLLANLFLLTLLSRISGLMLFPSAMFFAIGINYTIKETSNSPILIIVIGLGVLYCYFAFQPGAVGFEYNGGYLNVNWIGLYELVGSIFIFFVGSASFYWGLKTWLNAPFLIKREALIFFLGTVINGPLTLIIYLFYYWNPIFILFAYATTGLGIVIFCLIILKEPKLLYILPFTVNRLVVRDREGNPLFDHDWSSSSLNESIFTAFLNTMQLMSEEVINKGGLLDIKLEEGILTLYESELISVGLIASKYSKLLRECVVQFTR</sequence>
<comment type="caution">
    <text evidence="2">The sequence shown here is derived from an EMBL/GenBank/DDBJ whole genome shotgun (WGS) entry which is preliminary data.</text>
</comment>
<feature type="transmembrane region" description="Helical" evidence="1">
    <location>
        <begin position="96"/>
        <end position="113"/>
    </location>
</feature>
<keyword evidence="1" id="KW-0812">Transmembrane</keyword>
<evidence type="ECO:0000313" key="2">
    <source>
        <dbReference type="EMBL" id="GAI68058.1"/>
    </source>
</evidence>
<gene>
    <name evidence="2" type="ORF">S12H4_02721</name>
</gene>
<organism evidence="2">
    <name type="scientific">marine sediment metagenome</name>
    <dbReference type="NCBI Taxonomy" id="412755"/>
    <lineage>
        <taxon>unclassified sequences</taxon>
        <taxon>metagenomes</taxon>
        <taxon>ecological metagenomes</taxon>
    </lineage>
</organism>
<keyword evidence="1" id="KW-1133">Transmembrane helix</keyword>
<feature type="transmembrane region" description="Helical" evidence="1">
    <location>
        <begin position="167"/>
        <end position="189"/>
    </location>
</feature>
<dbReference type="AlphaFoldDB" id="X1QIK2"/>
<feature type="transmembrane region" description="Helical" evidence="1">
    <location>
        <begin position="40"/>
        <end position="63"/>
    </location>
</feature>
<proteinExistence type="predicted"/>
<reference evidence="2" key="1">
    <citation type="journal article" date="2014" name="Front. Microbiol.">
        <title>High frequency of phylogenetically diverse reductive dehalogenase-homologous genes in deep subseafloor sedimentary metagenomes.</title>
        <authorList>
            <person name="Kawai M."/>
            <person name="Futagami T."/>
            <person name="Toyoda A."/>
            <person name="Takaki Y."/>
            <person name="Nishi S."/>
            <person name="Hori S."/>
            <person name="Arai W."/>
            <person name="Tsubouchi T."/>
            <person name="Morono Y."/>
            <person name="Uchiyama I."/>
            <person name="Ito T."/>
            <person name="Fujiyama A."/>
            <person name="Inagaki F."/>
            <person name="Takami H."/>
        </authorList>
    </citation>
    <scope>NUCLEOTIDE SEQUENCE</scope>
    <source>
        <strain evidence="2">Expedition CK06-06</strain>
    </source>
</reference>
<feature type="transmembrane region" description="Helical" evidence="1">
    <location>
        <begin position="195"/>
        <end position="216"/>
    </location>
</feature>
<protein>
    <recommendedName>
        <fullName evidence="3">Histidine kinase N-terminal 7TM region domain-containing protein</fullName>
    </recommendedName>
</protein>
<dbReference type="EMBL" id="BARW01000700">
    <property type="protein sequence ID" value="GAI68058.1"/>
    <property type="molecule type" value="Genomic_DNA"/>
</dbReference>
<feature type="transmembrane region" description="Helical" evidence="1">
    <location>
        <begin position="133"/>
        <end position="155"/>
    </location>
</feature>
<feature type="non-terminal residue" evidence="2">
    <location>
        <position position="317"/>
    </location>
</feature>
<keyword evidence="1" id="KW-0472">Membrane</keyword>
<evidence type="ECO:0008006" key="3">
    <source>
        <dbReference type="Google" id="ProtNLM"/>
    </source>
</evidence>
<evidence type="ECO:0000256" key="1">
    <source>
        <dbReference type="SAM" id="Phobius"/>
    </source>
</evidence>
<name>X1QIK2_9ZZZZ</name>
<accession>X1QIK2</accession>
<feature type="transmembrane region" description="Helical" evidence="1">
    <location>
        <begin position="6"/>
        <end position="28"/>
    </location>
</feature>